<dbReference type="AlphaFoldDB" id="A0A1A2T1W0"/>
<dbReference type="SMART" id="SM00923">
    <property type="entry name" value="MbtH"/>
    <property type="match status" value="1"/>
</dbReference>
<accession>A0A1A2TQ60</accession>
<dbReference type="InterPro" id="IPR037407">
    <property type="entry name" value="MLP_fam"/>
</dbReference>
<dbReference type="Proteomes" id="UP000092389">
    <property type="component" value="Unassembled WGS sequence"/>
</dbReference>
<accession>A0A1A2T1W0</accession>
<evidence type="ECO:0000313" key="2">
    <source>
        <dbReference type="EMBL" id="OBH70414.1"/>
    </source>
</evidence>
<organism evidence="2 3">
    <name type="scientific">Mycobacterium mantenii</name>
    <dbReference type="NCBI Taxonomy" id="560555"/>
    <lineage>
        <taxon>Bacteria</taxon>
        <taxon>Bacillati</taxon>
        <taxon>Actinomycetota</taxon>
        <taxon>Actinomycetes</taxon>
        <taxon>Mycobacteriales</taxon>
        <taxon>Mycobacteriaceae</taxon>
        <taxon>Mycobacterium</taxon>
        <taxon>Mycobacterium avium complex (MAC)</taxon>
    </lineage>
</organism>
<dbReference type="EMBL" id="LZJU01000149">
    <property type="protein sequence ID" value="OBH70414.1"/>
    <property type="molecule type" value="Genomic_DNA"/>
</dbReference>
<evidence type="ECO:0000313" key="3">
    <source>
        <dbReference type="Proteomes" id="UP000092389"/>
    </source>
</evidence>
<proteinExistence type="predicted"/>
<dbReference type="OrthoDB" id="7584480at2"/>
<dbReference type="Gene3D" id="3.90.820.10">
    <property type="entry name" value="Structural Genomics, Unknown Function 30-nov-00 1gh9 Mol_id"/>
    <property type="match status" value="1"/>
</dbReference>
<dbReference type="PANTHER" id="PTHR38444:SF1">
    <property type="entry name" value="ENTEROBACTIN BIOSYNTHESIS PROTEIN YBDZ"/>
    <property type="match status" value="1"/>
</dbReference>
<dbReference type="InterPro" id="IPR005153">
    <property type="entry name" value="MbtH-like_dom"/>
</dbReference>
<dbReference type="InterPro" id="IPR038020">
    <property type="entry name" value="MbtH-like_sf"/>
</dbReference>
<dbReference type="PANTHER" id="PTHR38444">
    <property type="entry name" value="ENTEROBACTIN BIOSYNTHESIS PROTEIN YBDZ"/>
    <property type="match status" value="1"/>
</dbReference>
<gene>
    <name evidence="2" type="ORF">A5683_00380</name>
</gene>
<comment type="caution">
    <text evidence="2">The sequence shown here is derived from an EMBL/GenBank/DDBJ whole genome shotgun (WGS) entry which is preliminary data.</text>
</comment>
<dbReference type="RefSeq" id="WP_067830225.1">
    <property type="nucleotide sequence ID" value="NZ_LZJP01000096.1"/>
</dbReference>
<dbReference type="SUPFAM" id="SSF160582">
    <property type="entry name" value="MbtH-like"/>
    <property type="match status" value="1"/>
</dbReference>
<protein>
    <submittedName>
        <fullName evidence="2">Protein mbtH</fullName>
    </submittedName>
</protein>
<reference evidence="2 3" key="1">
    <citation type="submission" date="2016-06" db="EMBL/GenBank/DDBJ databases">
        <authorList>
            <person name="Kjaerup R.B."/>
            <person name="Dalgaard T.S."/>
            <person name="Juul-Madsen H.R."/>
        </authorList>
    </citation>
    <scope>NUCLEOTIDE SEQUENCE [LARGE SCALE GENOMIC DNA]</scope>
    <source>
        <strain evidence="2 3">E152</strain>
    </source>
</reference>
<dbReference type="GO" id="GO:0005829">
    <property type="term" value="C:cytosol"/>
    <property type="evidence" value="ECO:0007669"/>
    <property type="project" value="TreeGrafter"/>
</dbReference>
<name>A0A1A2T1W0_MYCNT</name>
<dbReference type="GO" id="GO:0019290">
    <property type="term" value="P:siderophore biosynthetic process"/>
    <property type="evidence" value="ECO:0007669"/>
    <property type="project" value="TreeGrafter"/>
</dbReference>
<dbReference type="Pfam" id="PF03621">
    <property type="entry name" value="MbtH"/>
    <property type="match status" value="1"/>
</dbReference>
<evidence type="ECO:0000259" key="1">
    <source>
        <dbReference type="SMART" id="SM00923"/>
    </source>
</evidence>
<feature type="domain" description="MbtH-like" evidence="1">
    <location>
        <begin position="4"/>
        <end position="54"/>
    </location>
</feature>
<sequence length="71" mass="7914">MSANPFDDDNASFVVLVNDEDQHSLWPAFADTPAGWRVAFGEASRADCLQYVEQNWSDIRPRSLIEALAGE</sequence>